<reference evidence="4" key="2">
    <citation type="journal article" date="2009" name="Nature">
        <title>Genome sequence and analysis of the Irish potato famine pathogen Phytophthora infestans.</title>
        <authorList>
            <consortium name="The Broad Institute Genome Sequencing Platform"/>
            <person name="Haas B.J."/>
            <person name="Kamoun S."/>
            <person name="Zody M.C."/>
            <person name="Jiang R.H."/>
            <person name="Handsaker R.E."/>
            <person name="Cano L.M."/>
            <person name="Grabherr M."/>
            <person name="Kodira C.D."/>
            <person name="Raffaele S."/>
            <person name="Torto-Alalibo T."/>
            <person name="Bozkurt T.O."/>
            <person name="Ah-Fong A.M."/>
            <person name="Alvarado L."/>
            <person name="Anderson V.L."/>
            <person name="Armstrong M.R."/>
            <person name="Avrova A."/>
            <person name="Baxter L."/>
            <person name="Beynon J."/>
            <person name="Boevink P.C."/>
            <person name="Bollmann S.R."/>
            <person name="Bos J.I."/>
            <person name="Bulone V."/>
            <person name="Cai G."/>
            <person name="Cakir C."/>
            <person name="Carrington J.C."/>
            <person name="Chawner M."/>
            <person name="Conti L."/>
            <person name="Costanzo S."/>
            <person name="Ewan R."/>
            <person name="Fahlgren N."/>
            <person name="Fischbach M.A."/>
            <person name="Fugelstad J."/>
            <person name="Gilroy E.M."/>
            <person name="Gnerre S."/>
            <person name="Green P.J."/>
            <person name="Grenville-Briggs L.J."/>
            <person name="Griffith J."/>
            <person name="Grunwald N.J."/>
            <person name="Horn K."/>
            <person name="Horner N.R."/>
            <person name="Hu C.H."/>
            <person name="Huitema E."/>
            <person name="Jeong D.H."/>
            <person name="Jones A.M."/>
            <person name="Jones J.D."/>
            <person name="Jones R.W."/>
            <person name="Karlsson E.K."/>
            <person name="Kunjeti S.G."/>
            <person name="Lamour K."/>
            <person name="Liu Z."/>
            <person name="Ma L."/>
            <person name="Maclean D."/>
            <person name="Chibucos M.C."/>
            <person name="McDonald H."/>
            <person name="McWalters J."/>
            <person name="Meijer H.J."/>
            <person name="Morgan W."/>
            <person name="Morris P.F."/>
            <person name="Munro C.A."/>
            <person name="O'Neill K."/>
            <person name="Ospina-Giraldo M."/>
            <person name="Pinzon A."/>
            <person name="Pritchard L."/>
            <person name="Ramsahoye B."/>
            <person name="Ren Q."/>
            <person name="Restrepo S."/>
            <person name="Roy S."/>
            <person name="Sadanandom A."/>
            <person name="Savidor A."/>
            <person name="Schornack S."/>
            <person name="Schwartz D.C."/>
            <person name="Schumann U.D."/>
            <person name="Schwessinger B."/>
            <person name="Seyer L."/>
            <person name="Sharpe T."/>
            <person name="Silvar C."/>
            <person name="Song J."/>
            <person name="Studholme D.J."/>
            <person name="Sykes S."/>
            <person name="Thines M."/>
            <person name="van de Vondervoort P.J."/>
            <person name="Phuntumart V."/>
            <person name="Wawra S."/>
            <person name="Weide R."/>
            <person name="Win J."/>
            <person name="Young C."/>
            <person name="Zhou S."/>
            <person name="Fry W."/>
            <person name="Meyers B.C."/>
            <person name="van West P."/>
            <person name="Ristaino J."/>
            <person name="Govers F."/>
            <person name="Birch P.R."/>
            <person name="Whisson S.C."/>
            <person name="Judelson H.S."/>
            <person name="Nusbaum C."/>
        </authorList>
    </citation>
    <scope>NUCLEOTIDE SEQUENCE [LARGE SCALE GENOMIC DNA]</scope>
    <source>
        <strain evidence="4">T30-4</strain>
    </source>
</reference>
<dbReference type="EMBL" id="DS028186">
    <property type="protein sequence ID" value="EEY68049.1"/>
    <property type="molecule type" value="Genomic_DNA"/>
</dbReference>
<dbReference type="EMBL" id="DS028151">
    <property type="protein sequence ID" value="EEY62549.1"/>
    <property type="molecule type" value="Genomic_DNA"/>
</dbReference>
<dbReference type="VEuPathDB" id="FungiDB:PITG_18485"/>
<dbReference type="RefSeq" id="XP_002897089.1">
    <property type="nucleotide sequence ID" value="XM_002897043.1"/>
</dbReference>
<dbReference type="EMBL" id="DS028167">
    <property type="protein sequence ID" value="EEY66570.1"/>
    <property type="molecule type" value="Genomic_DNA"/>
</dbReference>
<evidence type="ECO:0000313" key="4">
    <source>
        <dbReference type="Proteomes" id="UP000006643"/>
    </source>
</evidence>
<protein>
    <submittedName>
        <fullName evidence="1">Uncharacterized protein</fullName>
    </submittedName>
</protein>
<dbReference type="GeneID" id="9479641"/>
<dbReference type="KEGG" id="pif:PITG_17212"/>
<evidence type="ECO:0000313" key="3">
    <source>
        <dbReference type="EMBL" id="EEY68049.1"/>
    </source>
</evidence>
<reference evidence="1" key="1">
    <citation type="submission" date="2006-10" db="EMBL/GenBank/DDBJ databases">
        <title>Annotation of Phytophthora infestans T30-4.</title>
        <authorList>
            <consortium name="The Broad Institute Genome Sequencing Platform"/>
            <person name="Nusbaum C."/>
            <person name="Haas B."/>
            <person name="Kamoun S."/>
            <person name="Fry W."/>
            <person name="Judelson H."/>
            <person name="Ristaino J."/>
            <person name="Govers F."/>
            <person name="Whisson S."/>
            <person name="Birch P."/>
            <person name="Birren B."/>
            <person name="Lander E."/>
            <person name="Galagan J."/>
            <person name="Zody M."/>
            <person name="Devon K."/>
            <person name="O'Neil K."/>
            <person name="Zembek L."/>
            <person name="Anderson S."/>
            <person name="Jaffe D."/>
            <person name="Butler J."/>
            <person name="Alvarez P."/>
            <person name="Gnerre S."/>
            <person name="Grabherr M."/>
            <person name="Mauceli E."/>
            <person name="Brockman W."/>
            <person name="Young S."/>
            <person name="LaButti K."/>
            <person name="Sykes S."/>
            <person name="DeCaprio D."/>
            <person name="Crawford M."/>
            <person name="Koehrsen M."/>
            <person name="Engels R."/>
            <person name="Montgomery P."/>
            <person name="Pearson M."/>
            <person name="Howarth C."/>
            <person name="Larson L."/>
            <person name="White J."/>
            <person name="O'Leary S."/>
            <person name="Kodira C."/>
            <person name="Zeng Q."/>
            <person name="Yandava C."/>
            <person name="Alvarado L."/>
        </authorList>
    </citation>
    <scope>NUCLEOTIDE SEQUENCE</scope>
    <source>
        <strain evidence="1">T30-4</strain>
    </source>
</reference>
<dbReference type="AlphaFoldDB" id="D0NPI7"/>
<dbReference type="HOGENOM" id="CLU_3208791_0_0_1"/>
<gene>
    <name evidence="1" type="ORF">PITG_14292</name>
    <name evidence="2" type="ORF">PITG_17212</name>
    <name evidence="3" type="ORF">PITG_18485</name>
</gene>
<evidence type="ECO:0000313" key="2">
    <source>
        <dbReference type="EMBL" id="EEY66570.1"/>
    </source>
</evidence>
<organism evidence="1 4">
    <name type="scientific">Phytophthora infestans (strain T30-4)</name>
    <name type="common">Potato late blight agent</name>
    <dbReference type="NCBI Taxonomy" id="403677"/>
    <lineage>
        <taxon>Eukaryota</taxon>
        <taxon>Sar</taxon>
        <taxon>Stramenopiles</taxon>
        <taxon>Oomycota</taxon>
        <taxon>Peronosporomycetes</taxon>
        <taxon>Peronosporales</taxon>
        <taxon>Peronosporaceae</taxon>
        <taxon>Phytophthora</taxon>
    </lineage>
</organism>
<accession>D0NPI7</accession>
<evidence type="ECO:0000313" key="1">
    <source>
        <dbReference type="EMBL" id="EEY62549.1"/>
    </source>
</evidence>
<dbReference type="InParanoid" id="D0NPI7"/>
<proteinExistence type="predicted"/>
<dbReference type="KEGG" id="pif:PITG_18485"/>
<sequence>MATRMQVRTRARRRTKTFEACEKIIKARQAAVSTEPGLSKKPFKS</sequence>
<name>D0NPI7_PHYIT</name>
<dbReference type="RefSeq" id="XP_002997607.1">
    <property type="nucleotide sequence ID" value="XM_002997561.1"/>
</dbReference>
<dbReference type="RefSeq" id="XP_002898791.1">
    <property type="nucleotide sequence ID" value="XM_002898745.1"/>
</dbReference>
<keyword evidence="4" id="KW-1185">Reference proteome</keyword>
<dbReference type="GeneID" id="9462729"/>
<dbReference type="KEGG" id="pif:PITG_14292"/>
<dbReference type="GeneID" id="9468691"/>
<dbReference type="VEuPathDB" id="FungiDB:PITG_14292"/>
<dbReference type="VEuPathDB" id="FungiDB:PITG_17212"/>
<dbReference type="Proteomes" id="UP000006643">
    <property type="component" value="Unassembled WGS sequence"/>
</dbReference>